<dbReference type="InterPro" id="IPR041588">
    <property type="entry name" value="Integrase_H2C2"/>
</dbReference>
<feature type="domain" description="Chromo" evidence="10">
    <location>
        <begin position="756"/>
        <end position="791"/>
    </location>
</feature>
<dbReference type="Gene3D" id="2.40.70.10">
    <property type="entry name" value="Acid Proteases"/>
    <property type="match status" value="1"/>
</dbReference>
<evidence type="ECO:0000256" key="8">
    <source>
        <dbReference type="ARBA" id="ARBA00023268"/>
    </source>
</evidence>
<dbReference type="PROSITE" id="PS50994">
    <property type="entry name" value="INTEGRASE"/>
    <property type="match status" value="1"/>
</dbReference>
<keyword evidence="9" id="KW-0472">Membrane</keyword>
<dbReference type="InterPro" id="IPR021109">
    <property type="entry name" value="Peptidase_aspartic_dom_sf"/>
</dbReference>
<dbReference type="InterPro" id="IPR023780">
    <property type="entry name" value="Chromo_domain"/>
</dbReference>
<dbReference type="Gene3D" id="3.10.20.370">
    <property type="match status" value="1"/>
</dbReference>
<keyword evidence="4" id="KW-0540">Nuclease</keyword>
<evidence type="ECO:0000256" key="5">
    <source>
        <dbReference type="ARBA" id="ARBA00022759"/>
    </source>
</evidence>
<dbReference type="OrthoDB" id="441971at2759"/>
<dbReference type="SUPFAM" id="SSF56672">
    <property type="entry name" value="DNA/RNA polymerases"/>
    <property type="match status" value="1"/>
</dbReference>
<dbReference type="PANTHER" id="PTHR37984:SF5">
    <property type="entry name" value="PROTEIN NYNRIN-LIKE"/>
    <property type="match status" value="1"/>
</dbReference>
<dbReference type="Proteomes" id="UP000321947">
    <property type="component" value="Unassembled WGS sequence"/>
</dbReference>
<dbReference type="SUPFAM" id="SSF53098">
    <property type="entry name" value="Ribonuclease H-like"/>
    <property type="match status" value="1"/>
</dbReference>
<keyword evidence="6" id="KW-0378">Hydrolase</keyword>
<dbReference type="InterPro" id="IPR000953">
    <property type="entry name" value="Chromo/chromo_shadow_dom"/>
</dbReference>
<evidence type="ECO:0000259" key="11">
    <source>
        <dbReference type="PROSITE" id="PS50994"/>
    </source>
</evidence>
<proteinExistence type="predicted"/>
<dbReference type="Pfam" id="PF00385">
    <property type="entry name" value="Chromo"/>
    <property type="match status" value="1"/>
</dbReference>
<keyword evidence="9" id="KW-0812">Transmembrane</keyword>
<evidence type="ECO:0000256" key="1">
    <source>
        <dbReference type="ARBA" id="ARBA00022670"/>
    </source>
</evidence>
<comment type="caution">
    <text evidence="13">The sequence shown here is derived from an EMBL/GenBank/DDBJ whole genome shotgun (WGS) entry which is preliminary data.</text>
</comment>
<dbReference type="FunFam" id="3.30.70.270:FF:000020">
    <property type="entry name" value="Transposon Tf2-6 polyprotein-like Protein"/>
    <property type="match status" value="1"/>
</dbReference>
<dbReference type="EMBL" id="SSTD01016175">
    <property type="protein sequence ID" value="TYK01498.1"/>
    <property type="molecule type" value="Genomic_DNA"/>
</dbReference>
<dbReference type="GO" id="GO:0003676">
    <property type="term" value="F:nucleic acid binding"/>
    <property type="evidence" value="ECO:0007669"/>
    <property type="project" value="InterPro"/>
</dbReference>
<keyword evidence="9" id="KW-1133">Transmembrane helix</keyword>
<dbReference type="GO" id="GO:0006508">
    <property type="term" value="P:proteolysis"/>
    <property type="evidence" value="ECO:0007669"/>
    <property type="project" value="UniProtKB-KW"/>
</dbReference>
<evidence type="ECO:0000259" key="10">
    <source>
        <dbReference type="PROSITE" id="PS50013"/>
    </source>
</evidence>
<dbReference type="GO" id="GO:0003964">
    <property type="term" value="F:RNA-directed DNA polymerase activity"/>
    <property type="evidence" value="ECO:0007669"/>
    <property type="project" value="UniProtKB-KW"/>
</dbReference>
<evidence type="ECO:0000256" key="9">
    <source>
        <dbReference type="SAM" id="Phobius"/>
    </source>
</evidence>
<dbReference type="PROSITE" id="PS50013">
    <property type="entry name" value="CHROMO_2"/>
    <property type="match status" value="1"/>
</dbReference>
<evidence type="ECO:0000313" key="13">
    <source>
        <dbReference type="EMBL" id="TYK01498.1"/>
    </source>
</evidence>
<dbReference type="GO" id="GO:0004519">
    <property type="term" value="F:endonuclease activity"/>
    <property type="evidence" value="ECO:0007669"/>
    <property type="project" value="UniProtKB-KW"/>
</dbReference>
<gene>
    <name evidence="13" type="ORF">E5676_scaffold451G00520</name>
    <name evidence="12" type="ORF">E6C27_scaffold72G00620</name>
</gene>
<dbReference type="Gene3D" id="2.40.50.40">
    <property type="match status" value="1"/>
</dbReference>
<dbReference type="Gene3D" id="1.10.340.70">
    <property type="match status" value="1"/>
</dbReference>
<name>A0A5D3BR63_CUCMM</name>
<dbReference type="InterPro" id="IPR036397">
    <property type="entry name" value="RNaseH_sf"/>
</dbReference>
<dbReference type="InterPro" id="IPR016197">
    <property type="entry name" value="Chromo-like_dom_sf"/>
</dbReference>
<dbReference type="Gene3D" id="3.30.420.10">
    <property type="entry name" value="Ribonuclease H-like superfamily/Ribonuclease H"/>
    <property type="match status" value="1"/>
</dbReference>
<evidence type="ECO:0000313" key="12">
    <source>
        <dbReference type="EMBL" id="KAA0060763.1"/>
    </source>
</evidence>
<evidence type="ECO:0000313" key="15">
    <source>
        <dbReference type="Proteomes" id="UP000321947"/>
    </source>
</evidence>
<dbReference type="Gene3D" id="3.10.10.10">
    <property type="entry name" value="HIV Type 1 Reverse Transcriptase, subunit A, domain 1"/>
    <property type="match status" value="2"/>
</dbReference>
<dbReference type="PANTHER" id="PTHR37984">
    <property type="entry name" value="PROTEIN CBG26694"/>
    <property type="match status" value="1"/>
</dbReference>
<keyword evidence="2" id="KW-0808">Transferase</keyword>
<dbReference type="InterPro" id="IPR041577">
    <property type="entry name" value="RT_RNaseH_2"/>
</dbReference>
<keyword evidence="5" id="KW-0255">Endonuclease</keyword>
<evidence type="ECO:0000256" key="7">
    <source>
        <dbReference type="ARBA" id="ARBA00022918"/>
    </source>
</evidence>
<dbReference type="AlphaFoldDB" id="A0A5D3BR63"/>
<dbReference type="SUPFAM" id="SSF50630">
    <property type="entry name" value="Acid proteases"/>
    <property type="match status" value="1"/>
</dbReference>
<dbReference type="CDD" id="cd00303">
    <property type="entry name" value="retropepsin_like"/>
    <property type="match status" value="1"/>
</dbReference>
<dbReference type="Gene3D" id="3.30.70.270">
    <property type="match status" value="1"/>
</dbReference>
<dbReference type="Proteomes" id="UP000321393">
    <property type="component" value="Unassembled WGS sequence"/>
</dbReference>
<feature type="domain" description="Integrase catalytic" evidence="11">
    <location>
        <begin position="590"/>
        <end position="754"/>
    </location>
</feature>
<evidence type="ECO:0000256" key="3">
    <source>
        <dbReference type="ARBA" id="ARBA00022695"/>
    </source>
</evidence>
<dbReference type="InterPro" id="IPR012337">
    <property type="entry name" value="RNaseH-like_sf"/>
</dbReference>
<evidence type="ECO:0000256" key="6">
    <source>
        <dbReference type="ARBA" id="ARBA00022801"/>
    </source>
</evidence>
<keyword evidence="3" id="KW-0548">Nucleotidyltransferase</keyword>
<sequence>MLFILNEEESIEEGEVLEAREEERVELQQLDTIEEAEEEYRALTSLSTKGTMKLKSHVKGKEVIVMIDSGATHNFIHQALVEEKQLPLEKNTQFGVTIGDATRRKGKGICRRVELKLKELTVEADFLAVELGKVDVVLGMQWLDTTVEYEEEQGLRGEGEEWPMIKFLLNQYADVFEDPKGLPPKRTIDHCILTVPEQKPINVRPYKYGHVQKEEIDKLVTEMLQARVIQHSHSPYSSLIRIKEEDIEKTAFRMHEGHYEFLVMPFGLTNASATFPHESGVEADQEKVRSMLQWPQPKDITGLRGFLRLKGYYRRFVKRYGEIMAPVTKLLQKNSFKWDGEATLAFENLKLAMTTILVLALPNWSLPFIVETDASGSGLGAVLSQNGNPIAFFSQKLSPRAQTKSIYKRELMAVVLSVQKMETLSVGKEVHDYVVSEGLEILIGTKGGLQNKTVDALSRKDTTLELQTMTTTGIVDMETVAKEVEKVAELHKIVEQLQRNPPIEGKYKWENGRLLYKDRVVLSNSSSLIPSLLHTFHDSILGGHSGFLRTYKWMSGELHWMGMKADIKRYVEQCEICQTKYEATKPAGVLQPIPIPDRVLEDWTMDFIEGLPKAGGVNVIMVVVDRLSKYAYFITLKHPFSAKQVAAEFIDKIVRRHGIPKSIISDRDKIFLSNFWKELFATMRTILKRSTTFHPQTNGQRERVNQCLETYLRLDLPPEAAIYNVFHISLLKLKLEKQQHVQHQQPILTKEFELQLWPETMLGIRWNKELGANEWLVKWKGLADSEATWESVYLMNQQFPSFHLEGKVNLEPRGFVLALLLEKAAGAAVALAHREGWYDFLVVLAVVLLFYLVTIIILAL</sequence>
<keyword evidence="1" id="KW-0645">Protease</keyword>
<dbReference type="InterPro" id="IPR001584">
    <property type="entry name" value="Integrase_cat-core"/>
</dbReference>
<evidence type="ECO:0000256" key="2">
    <source>
        <dbReference type="ARBA" id="ARBA00022679"/>
    </source>
</evidence>
<protein>
    <submittedName>
        <fullName evidence="13">Ty3-gypsy retrotransposon protein</fullName>
    </submittedName>
</protein>
<evidence type="ECO:0000256" key="4">
    <source>
        <dbReference type="ARBA" id="ARBA00022722"/>
    </source>
</evidence>
<dbReference type="GO" id="GO:0015074">
    <property type="term" value="P:DNA integration"/>
    <property type="evidence" value="ECO:0007669"/>
    <property type="project" value="InterPro"/>
</dbReference>
<dbReference type="FunFam" id="3.10.10.10:FF:000007">
    <property type="entry name" value="Retrovirus-related Pol polyprotein from transposon 17.6-like Protein"/>
    <property type="match status" value="1"/>
</dbReference>
<dbReference type="InterPro" id="IPR043502">
    <property type="entry name" value="DNA/RNA_pol_sf"/>
</dbReference>
<dbReference type="EMBL" id="SSTE01005513">
    <property type="protein sequence ID" value="KAA0060763.1"/>
    <property type="molecule type" value="Genomic_DNA"/>
</dbReference>
<dbReference type="InterPro" id="IPR043128">
    <property type="entry name" value="Rev_trsase/Diguanyl_cyclase"/>
</dbReference>
<dbReference type="InterPro" id="IPR050951">
    <property type="entry name" value="Retrovirus_Pol_polyprotein"/>
</dbReference>
<evidence type="ECO:0000313" key="14">
    <source>
        <dbReference type="Proteomes" id="UP000321393"/>
    </source>
</evidence>
<feature type="transmembrane region" description="Helical" evidence="9">
    <location>
        <begin position="837"/>
        <end position="859"/>
    </location>
</feature>
<dbReference type="Pfam" id="PF17919">
    <property type="entry name" value="RT_RNaseH_2"/>
    <property type="match status" value="1"/>
</dbReference>
<reference evidence="14 15" key="1">
    <citation type="submission" date="2019-08" db="EMBL/GenBank/DDBJ databases">
        <title>Draft genome sequences of two oriental melons (Cucumis melo L. var makuwa).</title>
        <authorList>
            <person name="Kwon S.-Y."/>
        </authorList>
    </citation>
    <scope>NUCLEOTIDE SEQUENCE [LARGE SCALE GENOMIC DNA]</scope>
    <source>
        <strain evidence="15">cv. Chang Bougi</strain>
        <strain evidence="14">cv. SW 3</strain>
        <tissue evidence="13">Leaf</tissue>
    </source>
</reference>
<dbReference type="Pfam" id="PF08284">
    <property type="entry name" value="RVP_2"/>
    <property type="match status" value="1"/>
</dbReference>
<organism evidence="13 15">
    <name type="scientific">Cucumis melo var. makuwa</name>
    <name type="common">Oriental melon</name>
    <dbReference type="NCBI Taxonomy" id="1194695"/>
    <lineage>
        <taxon>Eukaryota</taxon>
        <taxon>Viridiplantae</taxon>
        <taxon>Streptophyta</taxon>
        <taxon>Embryophyta</taxon>
        <taxon>Tracheophyta</taxon>
        <taxon>Spermatophyta</taxon>
        <taxon>Magnoliopsida</taxon>
        <taxon>eudicotyledons</taxon>
        <taxon>Gunneridae</taxon>
        <taxon>Pentapetalae</taxon>
        <taxon>rosids</taxon>
        <taxon>fabids</taxon>
        <taxon>Cucurbitales</taxon>
        <taxon>Cucurbitaceae</taxon>
        <taxon>Benincaseae</taxon>
        <taxon>Cucumis</taxon>
    </lineage>
</organism>
<dbReference type="GO" id="GO:0008233">
    <property type="term" value="F:peptidase activity"/>
    <property type="evidence" value="ECO:0007669"/>
    <property type="project" value="UniProtKB-KW"/>
</dbReference>
<dbReference type="Pfam" id="PF17921">
    <property type="entry name" value="Integrase_H2C2"/>
    <property type="match status" value="1"/>
</dbReference>
<keyword evidence="8" id="KW-0511">Multifunctional enzyme</keyword>
<keyword evidence="7" id="KW-0695">RNA-directed DNA polymerase</keyword>
<dbReference type="SUPFAM" id="SSF54160">
    <property type="entry name" value="Chromo domain-like"/>
    <property type="match status" value="1"/>
</dbReference>
<accession>A0A5D3BR63</accession>